<evidence type="ECO:0000256" key="1">
    <source>
        <dbReference type="PROSITE-ProRule" id="PRU00880"/>
    </source>
</evidence>
<dbReference type="InterPro" id="IPR042236">
    <property type="entry name" value="PI3K_accessory_sf"/>
</dbReference>
<evidence type="ECO:0000259" key="2">
    <source>
        <dbReference type="PROSITE" id="PS51545"/>
    </source>
</evidence>
<dbReference type="PROSITE" id="PS51547">
    <property type="entry name" value="C2_PI3K"/>
    <property type="match status" value="1"/>
</dbReference>
<reference evidence="4 5" key="1">
    <citation type="journal article" date="2015" name="Genome Biol. Evol.">
        <title>The genome of winter moth (Operophtera brumata) provides a genomic perspective on sexual dimorphism and phenology.</title>
        <authorList>
            <person name="Derks M.F."/>
            <person name="Smit S."/>
            <person name="Salis L."/>
            <person name="Schijlen E."/>
            <person name="Bossers A."/>
            <person name="Mateman C."/>
            <person name="Pijl A.S."/>
            <person name="de Ridder D."/>
            <person name="Groenen M.A."/>
            <person name="Visser M.E."/>
            <person name="Megens H.J."/>
        </authorList>
    </citation>
    <scope>NUCLEOTIDE SEQUENCE [LARGE SCALE GENOMIC DNA]</scope>
    <source>
        <strain evidence="4">WM2013NL</strain>
        <tissue evidence="4">Head and thorax</tissue>
    </source>
</reference>
<dbReference type="Gene3D" id="3.10.20.770">
    <property type="match status" value="1"/>
</dbReference>
<sequence length="627" mass="71842">MVPAPSCPDKWDYWQSAPSDEVELMCLLPNSVYIPMSTKWDATLQNVKEEVDDETKRIRDIKPVFGVLVIVERSVERPGEQLLNTQISHLIGKGLNEFDSLRSSEVRDFRLRMRDLAEENMLKRAKSEPLERLRYRFKPRIADKETTPTTLQSHLGKNNCFFIITMFANSDFEFHSNVPATRKPQDHIKVVLRKFANSFNLLGHAYNYVLKFLYIQEMLSTDGVPKVMILLQMRISRVFTVNRDIIFYGSTPERTRLPSEHSNTMRLRRLESSWNIDRDYTCVVVSKTRVATISSQGIAEWDQELTFPIKVHNMPRMARLCFGIYEIAKAKGKRRGKDGNKEAINKLAWANTQIFDYKEQLRTDGATLSMWTHVADDTQGDDLLLHPLGTVVDNPSTDSCAELQLLSCVEWGERAEVASVLRMLPRWPPFKRVESALELLDYAYADAGVRNFAIKCLESISDDDLLLYLLQLVQALKHESYLMCDLAKSEMHIANVSIRFGLLLEAYCRGSQDHITSLLRQIACLDKLKWLSKCVRKMKDISKARDALTDHLKEVHCMEALCEFVSPLNPSFVCKRIKLNPYTCISMEDTVGMIEVVEDATTVANIQKESSFISAASTMNRATLLRE</sequence>
<feature type="domain" description="C2 PI3K-type" evidence="3">
    <location>
        <begin position="249"/>
        <end position="412"/>
    </location>
</feature>
<protein>
    <submittedName>
        <fullName evidence="4">Phosphatidylinositol 3-kinase</fullName>
    </submittedName>
</protein>
<dbReference type="Gene3D" id="1.25.40.70">
    <property type="entry name" value="Phosphatidylinositol 3-kinase, accessory domain (PIK)"/>
    <property type="match status" value="1"/>
</dbReference>
<dbReference type="SUPFAM" id="SSF49562">
    <property type="entry name" value="C2 domain (Calcium/lipid-binding domain, CaLB)"/>
    <property type="match status" value="1"/>
</dbReference>
<keyword evidence="4" id="KW-0808">Transferase</keyword>
<dbReference type="InterPro" id="IPR035892">
    <property type="entry name" value="C2_domain_sf"/>
</dbReference>
<dbReference type="Pfam" id="PF00792">
    <property type="entry name" value="PI3K_C2"/>
    <property type="match status" value="1"/>
</dbReference>
<dbReference type="GO" id="GO:0048015">
    <property type="term" value="P:phosphatidylinositol-mediated signaling"/>
    <property type="evidence" value="ECO:0007669"/>
    <property type="project" value="TreeGrafter"/>
</dbReference>
<name>A0A0L7L3U8_OPEBR</name>
<dbReference type="SUPFAM" id="SSF48371">
    <property type="entry name" value="ARM repeat"/>
    <property type="match status" value="1"/>
</dbReference>
<dbReference type="Gene3D" id="2.60.40.150">
    <property type="entry name" value="C2 domain"/>
    <property type="match status" value="1"/>
</dbReference>
<evidence type="ECO:0000313" key="5">
    <source>
        <dbReference type="Proteomes" id="UP000037510"/>
    </source>
</evidence>
<dbReference type="GO" id="GO:0005737">
    <property type="term" value="C:cytoplasm"/>
    <property type="evidence" value="ECO:0007669"/>
    <property type="project" value="TreeGrafter"/>
</dbReference>
<dbReference type="Proteomes" id="UP000037510">
    <property type="component" value="Unassembled WGS sequence"/>
</dbReference>
<dbReference type="InterPro" id="IPR015433">
    <property type="entry name" value="PI3/4_kinase"/>
</dbReference>
<evidence type="ECO:0000259" key="3">
    <source>
        <dbReference type="PROSITE" id="PS51547"/>
    </source>
</evidence>
<dbReference type="PANTHER" id="PTHR10048:SF118">
    <property type="entry name" value="PI-3 KINASE"/>
    <property type="match status" value="1"/>
</dbReference>
<dbReference type="SMART" id="SM00145">
    <property type="entry name" value="PI3Ka"/>
    <property type="match status" value="1"/>
</dbReference>
<keyword evidence="5" id="KW-1185">Reference proteome</keyword>
<accession>A0A0L7L3U8</accession>
<dbReference type="GO" id="GO:0016477">
    <property type="term" value="P:cell migration"/>
    <property type="evidence" value="ECO:0007669"/>
    <property type="project" value="TreeGrafter"/>
</dbReference>
<dbReference type="GO" id="GO:0016303">
    <property type="term" value="F:1-phosphatidylinositol-3-kinase activity"/>
    <property type="evidence" value="ECO:0007669"/>
    <property type="project" value="TreeGrafter"/>
</dbReference>
<comment type="similarity">
    <text evidence="1">Belongs to the PI3/PI4-kinase family.</text>
</comment>
<organism evidence="4 5">
    <name type="scientific">Operophtera brumata</name>
    <name type="common">Winter moth</name>
    <name type="synonym">Phalaena brumata</name>
    <dbReference type="NCBI Taxonomy" id="104452"/>
    <lineage>
        <taxon>Eukaryota</taxon>
        <taxon>Metazoa</taxon>
        <taxon>Ecdysozoa</taxon>
        <taxon>Arthropoda</taxon>
        <taxon>Hexapoda</taxon>
        <taxon>Insecta</taxon>
        <taxon>Pterygota</taxon>
        <taxon>Neoptera</taxon>
        <taxon>Endopterygota</taxon>
        <taxon>Lepidoptera</taxon>
        <taxon>Glossata</taxon>
        <taxon>Ditrysia</taxon>
        <taxon>Geometroidea</taxon>
        <taxon>Geometridae</taxon>
        <taxon>Larentiinae</taxon>
        <taxon>Operophtera</taxon>
    </lineage>
</organism>
<dbReference type="SUPFAM" id="SSF54236">
    <property type="entry name" value="Ubiquitin-like"/>
    <property type="match status" value="1"/>
</dbReference>
<dbReference type="GO" id="GO:0005886">
    <property type="term" value="C:plasma membrane"/>
    <property type="evidence" value="ECO:0007669"/>
    <property type="project" value="TreeGrafter"/>
</dbReference>
<evidence type="ECO:0000313" key="4">
    <source>
        <dbReference type="EMBL" id="KOB70006.1"/>
    </source>
</evidence>
<dbReference type="AlphaFoldDB" id="A0A0L7L3U8"/>
<dbReference type="InterPro" id="IPR001263">
    <property type="entry name" value="PI3K_accessory_dom"/>
</dbReference>
<dbReference type="InterPro" id="IPR016024">
    <property type="entry name" value="ARM-type_fold"/>
</dbReference>
<dbReference type="GO" id="GO:0035005">
    <property type="term" value="F:1-phosphatidylinositol-4-phosphate 3-kinase activity"/>
    <property type="evidence" value="ECO:0007669"/>
    <property type="project" value="TreeGrafter"/>
</dbReference>
<dbReference type="InterPro" id="IPR029071">
    <property type="entry name" value="Ubiquitin-like_domsf"/>
</dbReference>
<dbReference type="PANTHER" id="PTHR10048">
    <property type="entry name" value="PHOSPHATIDYLINOSITOL KINASE"/>
    <property type="match status" value="1"/>
</dbReference>
<gene>
    <name evidence="4" type="ORF">OBRU01_16029</name>
</gene>
<feature type="domain" description="PIK helical" evidence="2">
    <location>
        <begin position="351"/>
        <end position="531"/>
    </location>
</feature>
<dbReference type="InterPro" id="IPR002420">
    <property type="entry name" value="PI3K-type_C2_dom"/>
</dbReference>
<dbReference type="GO" id="GO:0043491">
    <property type="term" value="P:phosphatidylinositol 3-kinase/protein kinase B signal transduction"/>
    <property type="evidence" value="ECO:0007669"/>
    <property type="project" value="TreeGrafter"/>
</dbReference>
<dbReference type="STRING" id="104452.A0A0L7L3U8"/>
<dbReference type="PROSITE" id="PS51545">
    <property type="entry name" value="PIK_HELICAL"/>
    <property type="match status" value="1"/>
</dbReference>
<keyword evidence="4" id="KW-0418">Kinase</keyword>
<dbReference type="Pfam" id="PF00613">
    <property type="entry name" value="PI3Ka"/>
    <property type="match status" value="1"/>
</dbReference>
<dbReference type="GO" id="GO:0005942">
    <property type="term" value="C:phosphatidylinositol 3-kinase complex"/>
    <property type="evidence" value="ECO:0007669"/>
    <property type="project" value="TreeGrafter"/>
</dbReference>
<comment type="caution">
    <text evidence="4">The sequence shown here is derived from an EMBL/GenBank/DDBJ whole genome shotgun (WGS) entry which is preliminary data.</text>
</comment>
<proteinExistence type="inferred from homology"/>
<dbReference type="EMBL" id="JTDY01003183">
    <property type="protein sequence ID" value="KOB70006.1"/>
    <property type="molecule type" value="Genomic_DNA"/>
</dbReference>